<feature type="compositionally biased region" description="Basic and acidic residues" evidence="1">
    <location>
        <begin position="72"/>
        <end position="84"/>
    </location>
</feature>
<comment type="caution">
    <text evidence="2">The sequence shown here is derived from an EMBL/GenBank/DDBJ whole genome shotgun (WGS) entry which is preliminary data.</text>
</comment>
<evidence type="ECO:0000256" key="1">
    <source>
        <dbReference type="SAM" id="MobiDB-lite"/>
    </source>
</evidence>
<feature type="compositionally biased region" description="Basic residues" evidence="1">
    <location>
        <begin position="21"/>
        <end position="31"/>
    </location>
</feature>
<gene>
    <name evidence="2" type="ORF">ILYODFUR_013301</name>
</gene>
<feature type="region of interest" description="Disordered" evidence="1">
    <location>
        <begin position="1"/>
        <end position="137"/>
    </location>
</feature>
<name>A0ABV0TJH1_9TELE</name>
<dbReference type="EMBL" id="JAHRIQ010035830">
    <property type="protein sequence ID" value="MEQ2232616.1"/>
    <property type="molecule type" value="Genomic_DNA"/>
</dbReference>
<keyword evidence="3" id="KW-1185">Reference proteome</keyword>
<protein>
    <submittedName>
        <fullName evidence="2">Uncharacterized protein</fullName>
    </submittedName>
</protein>
<proteinExistence type="predicted"/>
<organism evidence="2 3">
    <name type="scientific">Ilyodon furcidens</name>
    <name type="common">goldbreast splitfin</name>
    <dbReference type="NCBI Taxonomy" id="33524"/>
    <lineage>
        <taxon>Eukaryota</taxon>
        <taxon>Metazoa</taxon>
        <taxon>Chordata</taxon>
        <taxon>Craniata</taxon>
        <taxon>Vertebrata</taxon>
        <taxon>Euteleostomi</taxon>
        <taxon>Actinopterygii</taxon>
        <taxon>Neopterygii</taxon>
        <taxon>Teleostei</taxon>
        <taxon>Neoteleostei</taxon>
        <taxon>Acanthomorphata</taxon>
        <taxon>Ovalentaria</taxon>
        <taxon>Atherinomorphae</taxon>
        <taxon>Cyprinodontiformes</taxon>
        <taxon>Goodeidae</taxon>
        <taxon>Ilyodon</taxon>
    </lineage>
</organism>
<sequence length="164" mass="18108">MFTKSPNSCSGLGLNSEGQKHRVARKPKVSYRKQEYPEKNPHMYKENRWEPASSTPKDPSQDSNHQPSTCDSSDHSMIHLKSDSGLETGNVPDLTGKSPDGWRNTTIRQTAAEAVLASDPTASWTYPTGRRSRPKPPGNTWVSLLDLLPSVGCTHDTSSVWSMV</sequence>
<reference evidence="2 3" key="1">
    <citation type="submission" date="2021-06" db="EMBL/GenBank/DDBJ databases">
        <authorList>
            <person name="Palmer J.M."/>
        </authorList>
    </citation>
    <scope>NUCLEOTIDE SEQUENCE [LARGE SCALE GENOMIC DNA]</scope>
    <source>
        <strain evidence="3">if_2019</strain>
        <tissue evidence="2">Muscle</tissue>
    </source>
</reference>
<dbReference type="Proteomes" id="UP001482620">
    <property type="component" value="Unassembled WGS sequence"/>
</dbReference>
<feature type="compositionally biased region" description="Basic and acidic residues" evidence="1">
    <location>
        <begin position="32"/>
        <end position="49"/>
    </location>
</feature>
<evidence type="ECO:0000313" key="2">
    <source>
        <dbReference type="EMBL" id="MEQ2232616.1"/>
    </source>
</evidence>
<feature type="compositionally biased region" description="Polar residues" evidence="1">
    <location>
        <begin position="52"/>
        <end position="71"/>
    </location>
</feature>
<evidence type="ECO:0000313" key="3">
    <source>
        <dbReference type="Proteomes" id="UP001482620"/>
    </source>
</evidence>
<feature type="compositionally biased region" description="Polar residues" evidence="1">
    <location>
        <begin position="1"/>
        <end position="10"/>
    </location>
</feature>
<accession>A0ABV0TJH1</accession>